<proteinExistence type="predicted"/>
<evidence type="ECO:0000313" key="2">
    <source>
        <dbReference type="Proteomes" id="UP000247781"/>
    </source>
</evidence>
<dbReference type="EMBL" id="QJJU01000017">
    <property type="protein sequence ID" value="PXX05534.1"/>
    <property type="molecule type" value="Genomic_DNA"/>
</dbReference>
<accession>A0A318HNB8</accession>
<reference evidence="2" key="1">
    <citation type="submission" date="2018-05" db="EMBL/GenBank/DDBJ databases">
        <authorList>
            <person name="Deangelis K."/>
            <person name="Huntemann M."/>
            <person name="Clum A."/>
            <person name="Pillay M."/>
            <person name="Palaniappan K."/>
            <person name="Varghese N."/>
            <person name="Mikhailova N."/>
            <person name="Stamatis D."/>
            <person name="Reddy T."/>
            <person name="Daum C."/>
            <person name="Shapiro N."/>
            <person name="Ivanova N."/>
            <person name="Kyrpides N."/>
            <person name="Woyke T."/>
        </authorList>
    </citation>
    <scope>NUCLEOTIDE SEQUENCE [LARGE SCALE GENOMIC DNA]</scope>
    <source>
        <strain evidence="2">GAS496</strain>
    </source>
</reference>
<protein>
    <submittedName>
        <fullName evidence="1">Uncharacterized protein</fullName>
    </submittedName>
</protein>
<sequence length="140" mass="15980">MSRQSDAKKARRNKRRAVRESNWLPDNVLDDLVTTQAAIATDLEAFDQRITARGWTFDEDESDEDFVFWFYEPSGTDVDEDELAPVTTIWMSADEDAEIVHLMLAGTADDSEFTPEEFFEHVDVIEAYRAGDPQLGSKLQ</sequence>
<dbReference type="OrthoDB" id="4729167at2"/>
<name>A0A318HNB8_9MYCO</name>
<dbReference type="Proteomes" id="UP000247781">
    <property type="component" value="Unassembled WGS sequence"/>
</dbReference>
<comment type="caution">
    <text evidence="1">The sequence shown here is derived from an EMBL/GenBank/DDBJ whole genome shotgun (WGS) entry which is preliminary data.</text>
</comment>
<keyword evidence="2" id="KW-1185">Reference proteome</keyword>
<evidence type="ECO:0000313" key="1">
    <source>
        <dbReference type="EMBL" id="PXX05534.1"/>
    </source>
</evidence>
<reference evidence="1 2" key="2">
    <citation type="submission" date="2018-06" db="EMBL/GenBank/DDBJ databases">
        <title>Sequencing of bacterial isolates from soil warming experiment in Harvard Forest, Massachusetts, USA.</title>
        <authorList>
            <person name="Deangelis K.PhD."/>
        </authorList>
    </citation>
    <scope>NUCLEOTIDE SEQUENCE [LARGE SCALE GENOMIC DNA]</scope>
    <source>
        <strain evidence="1 2">GAS496</strain>
    </source>
</reference>
<organism evidence="1 2">
    <name type="scientific">Mycolicibacterium moriokaense</name>
    <dbReference type="NCBI Taxonomy" id="39691"/>
    <lineage>
        <taxon>Bacteria</taxon>
        <taxon>Bacillati</taxon>
        <taxon>Actinomycetota</taxon>
        <taxon>Actinomycetes</taxon>
        <taxon>Mycobacteriales</taxon>
        <taxon>Mycobacteriaceae</taxon>
        <taxon>Mycolicibacterium</taxon>
    </lineage>
</organism>
<dbReference type="AlphaFoldDB" id="A0A318HNB8"/>
<gene>
    <name evidence="1" type="ORF">C8E89_11743</name>
</gene>
<dbReference type="RefSeq" id="WP_110318330.1">
    <property type="nucleotide sequence ID" value="NZ_QJJU01000017.1"/>
</dbReference>